<evidence type="ECO:0000256" key="2">
    <source>
        <dbReference type="ARBA" id="ARBA00022898"/>
    </source>
</evidence>
<dbReference type="Pfam" id="PF00291">
    <property type="entry name" value="PALP"/>
    <property type="match status" value="1"/>
</dbReference>
<proteinExistence type="predicted"/>
<dbReference type="GO" id="GO:0006565">
    <property type="term" value="P:L-serine catabolic process"/>
    <property type="evidence" value="ECO:0007669"/>
    <property type="project" value="TreeGrafter"/>
</dbReference>
<sequence>MAPPTLTGIASAVRERPGNLTPRQRRKNRRSVVSTNSLMIDAAYNRLLSYLSLPFPLEYSPWLSEKYQAEVYLKLELLRLPRTFKIRGALNFLVQLPGEERRKGVVMASGDNHALAVACAAYLFGISSMAVMTTGAPANIAEICRGYGAEVVIHGAVY</sequence>
<accession>A0A2T2WY19</accession>
<dbReference type="InterPro" id="IPR050147">
    <property type="entry name" value="Ser/Thr_Dehydratase"/>
</dbReference>
<feature type="domain" description="Tryptophan synthase beta chain-like PALP" evidence="4">
    <location>
        <begin position="54"/>
        <end position="155"/>
    </location>
</feature>
<dbReference type="EMBL" id="PXYT01000029">
    <property type="protein sequence ID" value="PSR27106.1"/>
    <property type="molecule type" value="Genomic_DNA"/>
</dbReference>
<comment type="caution">
    <text evidence="5">The sequence shown here is derived from an EMBL/GenBank/DDBJ whole genome shotgun (WGS) entry which is preliminary data.</text>
</comment>
<keyword evidence="3" id="KW-0456">Lyase</keyword>
<dbReference type="InterPro" id="IPR001926">
    <property type="entry name" value="TrpB-like_PALP"/>
</dbReference>
<organism evidence="5 6">
    <name type="scientific">Sulfobacillus benefaciens</name>
    <dbReference type="NCBI Taxonomy" id="453960"/>
    <lineage>
        <taxon>Bacteria</taxon>
        <taxon>Bacillati</taxon>
        <taxon>Bacillota</taxon>
        <taxon>Clostridia</taxon>
        <taxon>Eubacteriales</taxon>
        <taxon>Clostridiales Family XVII. Incertae Sedis</taxon>
        <taxon>Sulfobacillus</taxon>
    </lineage>
</organism>
<evidence type="ECO:0000256" key="3">
    <source>
        <dbReference type="ARBA" id="ARBA00023239"/>
    </source>
</evidence>
<name>A0A2T2WY19_9FIRM</name>
<dbReference type="PANTHER" id="PTHR48078">
    <property type="entry name" value="THREONINE DEHYDRATASE, MITOCHONDRIAL-RELATED"/>
    <property type="match status" value="1"/>
</dbReference>
<evidence type="ECO:0000313" key="6">
    <source>
        <dbReference type="Proteomes" id="UP000242699"/>
    </source>
</evidence>
<dbReference type="GO" id="GO:0009097">
    <property type="term" value="P:isoleucine biosynthetic process"/>
    <property type="evidence" value="ECO:0007669"/>
    <property type="project" value="TreeGrafter"/>
</dbReference>
<dbReference type="AlphaFoldDB" id="A0A2T2WY19"/>
<dbReference type="SUPFAM" id="SSF53686">
    <property type="entry name" value="Tryptophan synthase beta subunit-like PLP-dependent enzymes"/>
    <property type="match status" value="1"/>
</dbReference>
<dbReference type="Gene3D" id="3.40.50.1100">
    <property type="match status" value="2"/>
</dbReference>
<gene>
    <name evidence="5" type="ORF">C7B43_12310</name>
</gene>
<dbReference type="GO" id="GO:0006567">
    <property type="term" value="P:L-threonine catabolic process"/>
    <property type="evidence" value="ECO:0007669"/>
    <property type="project" value="TreeGrafter"/>
</dbReference>
<keyword evidence="2" id="KW-0663">Pyridoxal phosphate</keyword>
<reference evidence="5 6" key="1">
    <citation type="journal article" date="2014" name="BMC Genomics">
        <title>Comparison of environmental and isolate Sulfobacillus genomes reveals diverse carbon, sulfur, nitrogen, and hydrogen metabolisms.</title>
        <authorList>
            <person name="Justice N.B."/>
            <person name="Norman A."/>
            <person name="Brown C.T."/>
            <person name="Singh A."/>
            <person name="Thomas B.C."/>
            <person name="Banfield J.F."/>
        </authorList>
    </citation>
    <scope>NUCLEOTIDE SEQUENCE [LARGE SCALE GENOMIC DNA]</scope>
    <source>
        <strain evidence="5">AMDSBA1</strain>
    </source>
</reference>
<comment type="cofactor">
    <cofactor evidence="1">
        <name>pyridoxal 5'-phosphate</name>
        <dbReference type="ChEBI" id="CHEBI:597326"/>
    </cofactor>
</comment>
<dbReference type="PANTHER" id="PTHR48078:SF6">
    <property type="entry name" value="L-THREONINE DEHYDRATASE CATABOLIC TDCB"/>
    <property type="match status" value="1"/>
</dbReference>
<evidence type="ECO:0000313" key="5">
    <source>
        <dbReference type="EMBL" id="PSR27106.1"/>
    </source>
</evidence>
<dbReference type="GO" id="GO:0004794">
    <property type="term" value="F:threonine deaminase activity"/>
    <property type="evidence" value="ECO:0007669"/>
    <property type="project" value="TreeGrafter"/>
</dbReference>
<dbReference type="InterPro" id="IPR036052">
    <property type="entry name" value="TrpB-like_PALP_sf"/>
</dbReference>
<evidence type="ECO:0000256" key="1">
    <source>
        <dbReference type="ARBA" id="ARBA00001933"/>
    </source>
</evidence>
<dbReference type="Proteomes" id="UP000242699">
    <property type="component" value="Unassembled WGS sequence"/>
</dbReference>
<protein>
    <recommendedName>
        <fullName evidence="4">Tryptophan synthase beta chain-like PALP domain-containing protein</fullName>
    </recommendedName>
</protein>
<evidence type="ECO:0000259" key="4">
    <source>
        <dbReference type="Pfam" id="PF00291"/>
    </source>
</evidence>
<dbReference type="GO" id="GO:0003941">
    <property type="term" value="F:L-serine ammonia-lyase activity"/>
    <property type="evidence" value="ECO:0007669"/>
    <property type="project" value="TreeGrafter"/>
</dbReference>